<name>A0AA38CQN6_TAXCH</name>
<protein>
    <submittedName>
        <fullName evidence="2">Uncharacterized protein</fullName>
    </submittedName>
</protein>
<feature type="region of interest" description="Disordered" evidence="1">
    <location>
        <begin position="24"/>
        <end position="171"/>
    </location>
</feature>
<feature type="compositionally biased region" description="Polar residues" evidence="1">
    <location>
        <begin position="30"/>
        <end position="43"/>
    </location>
</feature>
<sequence length="257" mass="27855">MASENKIKRSQLADCTNIQSISRPRRSCGSYASSSLKSQQPRNPLSDANCALSGSSSYGENEEPLIDNGSFATPKTVLPSVGSLRFPDDAERADQGIKVYDRRLDKEGRSSQVTSSCPPLGRSSHKRTRKTGKSSEPKNPLKNVEDSHTPARGSHDQNKLSLSGNDNYKQNFGTPQEVIAAVDNFQFPDDNEDTDFQNTKVQSLLQESDGRSLEKVCLSCPPLGRGVCDSAAGESTEVQKRCSLVALDTLPKSGNSK</sequence>
<proteinExistence type="predicted"/>
<dbReference type="EMBL" id="JAHRHJ020000009">
    <property type="protein sequence ID" value="KAH9300869.1"/>
    <property type="molecule type" value="Genomic_DNA"/>
</dbReference>
<comment type="caution">
    <text evidence="2">The sequence shown here is derived from an EMBL/GenBank/DDBJ whole genome shotgun (WGS) entry which is preliminary data.</text>
</comment>
<feature type="compositionally biased region" description="Basic and acidic residues" evidence="1">
    <location>
        <begin position="86"/>
        <end position="109"/>
    </location>
</feature>
<feature type="compositionally biased region" description="Basic and acidic residues" evidence="1">
    <location>
        <begin position="143"/>
        <end position="158"/>
    </location>
</feature>
<evidence type="ECO:0000256" key="1">
    <source>
        <dbReference type="SAM" id="MobiDB-lite"/>
    </source>
</evidence>
<dbReference type="AlphaFoldDB" id="A0AA38CQN6"/>
<dbReference type="Proteomes" id="UP000824469">
    <property type="component" value="Unassembled WGS sequence"/>
</dbReference>
<keyword evidence="3" id="KW-1185">Reference proteome</keyword>
<feature type="compositionally biased region" description="Polar residues" evidence="1">
    <location>
        <begin position="159"/>
        <end position="171"/>
    </location>
</feature>
<reference evidence="2 3" key="1">
    <citation type="journal article" date="2021" name="Nat. Plants">
        <title>The Taxus genome provides insights into paclitaxel biosynthesis.</title>
        <authorList>
            <person name="Xiong X."/>
            <person name="Gou J."/>
            <person name="Liao Q."/>
            <person name="Li Y."/>
            <person name="Zhou Q."/>
            <person name="Bi G."/>
            <person name="Li C."/>
            <person name="Du R."/>
            <person name="Wang X."/>
            <person name="Sun T."/>
            <person name="Guo L."/>
            <person name="Liang H."/>
            <person name="Lu P."/>
            <person name="Wu Y."/>
            <person name="Zhang Z."/>
            <person name="Ro D.K."/>
            <person name="Shang Y."/>
            <person name="Huang S."/>
            <person name="Yan J."/>
        </authorList>
    </citation>
    <scope>NUCLEOTIDE SEQUENCE [LARGE SCALE GENOMIC DNA]</scope>
    <source>
        <strain evidence="2">Ta-2019</strain>
    </source>
</reference>
<feature type="compositionally biased region" description="Basic residues" evidence="1">
    <location>
        <begin position="123"/>
        <end position="132"/>
    </location>
</feature>
<evidence type="ECO:0000313" key="2">
    <source>
        <dbReference type="EMBL" id="KAH9300869.1"/>
    </source>
</evidence>
<gene>
    <name evidence="2" type="ORF">KI387_012452</name>
</gene>
<evidence type="ECO:0000313" key="3">
    <source>
        <dbReference type="Proteomes" id="UP000824469"/>
    </source>
</evidence>
<feature type="non-terminal residue" evidence="2">
    <location>
        <position position="257"/>
    </location>
</feature>
<organism evidence="2 3">
    <name type="scientific">Taxus chinensis</name>
    <name type="common">Chinese yew</name>
    <name type="synonym">Taxus wallichiana var. chinensis</name>
    <dbReference type="NCBI Taxonomy" id="29808"/>
    <lineage>
        <taxon>Eukaryota</taxon>
        <taxon>Viridiplantae</taxon>
        <taxon>Streptophyta</taxon>
        <taxon>Embryophyta</taxon>
        <taxon>Tracheophyta</taxon>
        <taxon>Spermatophyta</taxon>
        <taxon>Pinopsida</taxon>
        <taxon>Pinidae</taxon>
        <taxon>Conifers II</taxon>
        <taxon>Cupressales</taxon>
        <taxon>Taxaceae</taxon>
        <taxon>Taxus</taxon>
    </lineage>
</organism>
<accession>A0AA38CQN6</accession>